<evidence type="ECO:0000313" key="8">
    <source>
        <dbReference type="Proteomes" id="UP000078529"/>
    </source>
</evidence>
<evidence type="ECO:0000256" key="2">
    <source>
        <dbReference type="ARBA" id="ARBA00023125"/>
    </source>
</evidence>
<evidence type="ECO:0000313" key="5">
    <source>
        <dbReference type="EMBL" id="KTQ90511.1"/>
    </source>
</evidence>
<proteinExistence type="predicted"/>
<evidence type="ECO:0000313" key="6">
    <source>
        <dbReference type="EMBL" id="KTR07313.1"/>
    </source>
</evidence>
<dbReference type="Pfam" id="PF00196">
    <property type="entry name" value="GerE"/>
    <property type="match status" value="1"/>
</dbReference>
<dbReference type="InterPro" id="IPR000792">
    <property type="entry name" value="Tscrpt_reg_LuxR_C"/>
</dbReference>
<dbReference type="PRINTS" id="PR00038">
    <property type="entry name" value="HTHLUXR"/>
</dbReference>
<dbReference type="EMBL" id="LDQA01000011">
    <property type="protein sequence ID" value="KTR07313.1"/>
    <property type="molecule type" value="Genomic_DNA"/>
</dbReference>
<dbReference type="STRING" id="401562.NS365_04435"/>
<dbReference type="PANTHER" id="PTHR44688:SF16">
    <property type="entry name" value="DNA-BINDING TRANSCRIPTIONAL ACTIVATOR DEVR_DOSR"/>
    <property type="match status" value="1"/>
</dbReference>
<keyword evidence="3" id="KW-0804">Transcription</keyword>
<dbReference type="RefSeq" id="WP_058599074.1">
    <property type="nucleotide sequence ID" value="NZ_LDPZ01000036.1"/>
</dbReference>
<dbReference type="Proteomes" id="UP000078272">
    <property type="component" value="Unassembled WGS sequence"/>
</dbReference>
<dbReference type="PATRIC" id="fig|401562.3.peg.2973"/>
<keyword evidence="2" id="KW-0238">DNA-binding</keyword>
<accession>A0A175R5M1</accession>
<dbReference type="InterPro" id="IPR036388">
    <property type="entry name" value="WH-like_DNA-bd_sf"/>
</dbReference>
<gene>
    <name evidence="5" type="ORF">NS226_16265</name>
    <name evidence="6" type="ORF">NS365_04435</name>
</gene>
<name>A0A175R5M1_9HYPH</name>
<dbReference type="Gene3D" id="1.10.10.10">
    <property type="entry name" value="Winged helix-like DNA-binding domain superfamily/Winged helix DNA-binding domain"/>
    <property type="match status" value="1"/>
</dbReference>
<keyword evidence="8" id="KW-1185">Reference proteome</keyword>
<dbReference type="Proteomes" id="UP000078529">
    <property type="component" value="Unassembled WGS sequence"/>
</dbReference>
<dbReference type="SUPFAM" id="SSF75516">
    <property type="entry name" value="Pheromone-binding domain of LuxR-like quorum-sensing transcription factors"/>
    <property type="match status" value="1"/>
</dbReference>
<sequence length="259" mass="28412">MTLLTDLTQRLRPGTALDPALDAALALVQRVGFTSVIYDYTPVPRTHEGVLITPNILEGREVPEDMMRLWRSGFYQLDPVQDAALASAAPFVWSACGRQSRVMETVLCQRHDPVLDYMRDMHFSCGVTVPIHHPGGDLATFTAICVDAKEGFGAQAAELAPAIGILGQTFHDVVQAGFAPETRRSRHMRLSPREVQCLSLCAEGLTAKEIARRLDRSVPTVTLHLNSAGRKLGARNRFQAVARAAHYRLLDLESEGQAA</sequence>
<evidence type="ECO:0000256" key="3">
    <source>
        <dbReference type="ARBA" id="ARBA00023163"/>
    </source>
</evidence>
<evidence type="ECO:0000313" key="7">
    <source>
        <dbReference type="Proteomes" id="UP000078272"/>
    </source>
</evidence>
<protein>
    <recommendedName>
        <fullName evidence="4">HTH luxR-type domain-containing protein</fullName>
    </recommendedName>
</protein>
<dbReference type="PROSITE" id="PS50043">
    <property type="entry name" value="HTH_LUXR_2"/>
    <property type="match status" value="1"/>
</dbReference>
<dbReference type="Gene3D" id="3.30.450.80">
    <property type="entry name" value="Transcription factor LuxR-like, autoinducer-binding domain"/>
    <property type="match status" value="1"/>
</dbReference>
<dbReference type="EMBL" id="LDPZ01000036">
    <property type="protein sequence ID" value="KTQ90511.1"/>
    <property type="molecule type" value="Genomic_DNA"/>
</dbReference>
<organism evidence="5 7">
    <name type="scientific">Aureimonas ureilytica</name>
    <dbReference type="NCBI Taxonomy" id="401562"/>
    <lineage>
        <taxon>Bacteria</taxon>
        <taxon>Pseudomonadati</taxon>
        <taxon>Pseudomonadota</taxon>
        <taxon>Alphaproteobacteria</taxon>
        <taxon>Hyphomicrobiales</taxon>
        <taxon>Aurantimonadaceae</taxon>
        <taxon>Aureimonas</taxon>
    </lineage>
</organism>
<dbReference type="GO" id="GO:0003677">
    <property type="term" value="F:DNA binding"/>
    <property type="evidence" value="ECO:0007669"/>
    <property type="project" value="UniProtKB-KW"/>
</dbReference>
<dbReference type="SUPFAM" id="SSF46894">
    <property type="entry name" value="C-terminal effector domain of the bipartite response regulators"/>
    <property type="match status" value="1"/>
</dbReference>
<dbReference type="InterPro" id="IPR036693">
    <property type="entry name" value="TF_LuxR_autoind-bd_dom_sf"/>
</dbReference>
<dbReference type="OrthoDB" id="3170288at2"/>
<dbReference type="PANTHER" id="PTHR44688">
    <property type="entry name" value="DNA-BINDING TRANSCRIPTIONAL ACTIVATOR DEVR_DOSR"/>
    <property type="match status" value="1"/>
</dbReference>
<dbReference type="AlphaFoldDB" id="A0A175R5M1"/>
<dbReference type="InterPro" id="IPR016032">
    <property type="entry name" value="Sig_transdc_resp-reg_C-effctor"/>
</dbReference>
<evidence type="ECO:0000259" key="4">
    <source>
        <dbReference type="PROSITE" id="PS50043"/>
    </source>
</evidence>
<keyword evidence="1" id="KW-0805">Transcription regulation</keyword>
<dbReference type="Pfam" id="PF03472">
    <property type="entry name" value="Autoind_bind"/>
    <property type="match status" value="1"/>
</dbReference>
<dbReference type="InterPro" id="IPR005143">
    <property type="entry name" value="TF_LuxR_autoind-bd_dom"/>
</dbReference>
<reference evidence="7 8" key="1">
    <citation type="journal article" date="2016" name="Front. Microbiol.">
        <title>Genomic Resource of Rice Seed Associated Bacteria.</title>
        <authorList>
            <person name="Midha S."/>
            <person name="Bansal K."/>
            <person name="Sharma S."/>
            <person name="Kumar N."/>
            <person name="Patil P.P."/>
            <person name="Chaudhry V."/>
            <person name="Patil P.B."/>
        </authorList>
    </citation>
    <scope>NUCLEOTIDE SEQUENCE [LARGE SCALE GENOMIC DNA]</scope>
    <source>
        <strain evidence="5 7">NS226</strain>
        <strain evidence="6 8">NS365</strain>
    </source>
</reference>
<dbReference type="SMART" id="SM00421">
    <property type="entry name" value="HTH_LUXR"/>
    <property type="match status" value="1"/>
</dbReference>
<comment type="caution">
    <text evidence="5">The sequence shown here is derived from an EMBL/GenBank/DDBJ whole genome shotgun (WGS) entry which is preliminary data.</text>
</comment>
<dbReference type="CDD" id="cd06170">
    <property type="entry name" value="LuxR_C_like"/>
    <property type="match status" value="1"/>
</dbReference>
<evidence type="ECO:0000256" key="1">
    <source>
        <dbReference type="ARBA" id="ARBA00023015"/>
    </source>
</evidence>
<dbReference type="GO" id="GO:0006355">
    <property type="term" value="P:regulation of DNA-templated transcription"/>
    <property type="evidence" value="ECO:0007669"/>
    <property type="project" value="InterPro"/>
</dbReference>
<feature type="domain" description="HTH luxR-type" evidence="4">
    <location>
        <begin position="183"/>
        <end position="248"/>
    </location>
</feature>
<dbReference type="PROSITE" id="PS00622">
    <property type="entry name" value="HTH_LUXR_1"/>
    <property type="match status" value="1"/>
</dbReference>